<evidence type="ECO:0000313" key="4">
    <source>
        <dbReference type="EMBL" id="TXL66684.1"/>
    </source>
</evidence>
<evidence type="ECO:0000256" key="1">
    <source>
        <dbReference type="SAM" id="MobiDB-lite"/>
    </source>
</evidence>
<feature type="chain" id="PRO_5039277848" description="Peptidoglycan binding-like domain-containing protein" evidence="2">
    <location>
        <begin position="27"/>
        <end position="369"/>
    </location>
</feature>
<dbReference type="OrthoDB" id="363232at2"/>
<comment type="caution">
    <text evidence="4">The sequence shown here is derived from an EMBL/GenBank/DDBJ whole genome shotgun (WGS) entry which is preliminary data.</text>
</comment>
<dbReference type="Gene3D" id="1.10.101.10">
    <property type="entry name" value="PGBD-like superfamily/PGBD"/>
    <property type="match status" value="3"/>
</dbReference>
<feature type="compositionally biased region" description="Basic and acidic residues" evidence="1">
    <location>
        <begin position="120"/>
        <end position="134"/>
    </location>
</feature>
<name>A0A5C8NZH9_9BACI</name>
<dbReference type="InterPro" id="IPR052905">
    <property type="entry name" value="LD-transpeptidase_YkuD-like"/>
</dbReference>
<feature type="domain" description="Peptidoglycan binding-like" evidence="3">
    <location>
        <begin position="293"/>
        <end position="348"/>
    </location>
</feature>
<dbReference type="Pfam" id="PF01471">
    <property type="entry name" value="PG_binding_1"/>
    <property type="match status" value="3"/>
</dbReference>
<dbReference type="InterPro" id="IPR002477">
    <property type="entry name" value="Peptidoglycan-bd-like"/>
</dbReference>
<reference evidence="4 5" key="1">
    <citation type="submission" date="2019-06" db="EMBL/GenBank/DDBJ databases">
        <title>Cerasibacillus sp. nov., isolated from maize field.</title>
        <authorList>
            <person name="Lin S.-Y."/>
            <person name="Tsai C.-F."/>
            <person name="Young C.-C."/>
        </authorList>
    </citation>
    <scope>NUCLEOTIDE SEQUENCE [LARGE SCALE GENOMIC DNA]</scope>
    <source>
        <strain evidence="4 5">CC-CFT480</strain>
    </source>
</reference>
<dbReference type="PANTHER" id="PTHR41533:SF1">
    <property type="entry name" value="L,D-TRANSPEPTIDASE YCBB-RELATED"/>
    <property type="match status" value="1"/>
</dbReference>
<dbReference type="SUPFAM" id="SSF47090">
    <property type="entry name" value="PGBD-like"/>
    <property type="match status" value="3"/>
</dbReference>
<dbReference type="AlphaFoldDB" id="A0A5C8NZH9"/>
<feature type="domain" description="Peptidoglycan binding-like" evidence="3">
    <location>
        <begin position="223"/>
        <end position="279"/>
    </location>
</feature>
<evidence type="ECO:0000313" key="5">
    <source>
        <dbReference type="Proteomes" id="UP000321574"/>
    </source>
</evidence>
<dbReference type="RefSeq" id="WP_147666083.1">
    <property type="nucleotide sequence ID" value="NZ_VDUW01000002.1"/>
</dbReference>
<keyword evidence="2" id="KW-0732">Signal</keyword>
<protein>
    <recommendedName>
        <fullName evidence="3">Peptidoglycan binding-like domain-containing protein</fullName>
    </recommendedName>
</protein>
<organism evidence="4 5">
    <name type="scientific">Cerasibacillus terrae</name>
    <dbReference type="NCBI Taxonomy" id="2498845"/>
    <lineage>
        <taxon>Bacteria</taxon>
        <taxon>Bacillati</taxon>
        <taxon>Bacillota</taxon>
        <taxon>Bacilli</taxon>
        <taxon>Bacillales</taxon>
        <taxon>Bacillaceae</taxon>
        <taxon>Cerasibacillus</taxon>
    </lineage>
</organism>
<gene>
    <name evidence="4" type="ORF">FHP05_04685</name>
</gene>
<dbReference type="InterPro" id="IPR036365">
    <property type="entry name" value="PGBD-like_sf"/>
</dbReference>
<evidence type="ECO:0000259" key="3">
    <source>
        <dbReference type="Pfam" id="PF01471"/>
    </source>
</evidence>
<feature type="region of interest" description="Disordered" evidence="1">
    <location>
        <begin position="42"/>
        <end position="150"/>
    </location>
</feature>
<feature type="domain" description="Peptidoglycan binding-like" evidence="3">
    <location>
        <begin position="153"/>
        <end position="208"/>
    </location>
</feature>
<dbReference type="PANTHER" id="PTHR41533">
    <property type="entry name" value="L,D-TRANSPEPTIDASE HI_1667-RELATED"/>
    <property type="match status" value="1"/>
</dbReference>
<dbReference type="EMBL" id="VDUW01000002">
    <property type="protein sequence ID" value="TXL66684.1"/>
    <property type="molecule type" value="Genomic_DNA"/>
</dbReference>
<keyword evidence="5" id="KW-1185">Reference proteome</keyword>
<feature type="compositionally biased region" description="Basic and acidic residues" evidence="1">
    <location>
        <begin position="43"/>
        <end position="105"/>
    </location>
</feature>
<sequence>MRNKKSITLSCLITFFLLGASLHTVKANEITEVNTQNINQVENTKEKEQVVDEEKKQEIQDEERVQEQKELEQESAKTEENDAERNEVEKGNENTEVREDEKNSVDNETPSNDEQEIELDDSKVEDKESDDKKTARMLSTNKASDSLEKGVKNPQVISLKEQLTKLGFANFKTPNKYYGKRTEQAVKDFQQYYGLKVTGVADSKTVEKVNSIANSPLQKGKRHQDTISLKENLIVLGYLKLNNPNTYFGSQTEKAVKEFQSDRGLKVTGIADPVTVEKLQNEADAPLQKGMSRSDAVELKEQLTKLGFANFKTPNKYYGKRTEQAVKDFQQYYGLKVTGVADSKTVEKVNSIARTVLYKKGKDIKMLLH</sequence>
<proteinExistence type="predicted"/>
<dbReference type="InterPro" id="IPR036366">
    <property type="entry name" value="PGBDSf"/>
</dbReference>
<dbReference type="Proteomes" id="UP000321574">
    <property type="component" value="Unassembled WGS sequence"/>
</dbReference>
<feature type="signal peptide" evidence="2">
    <location>
        <begin position="1"/>
        <end position="26"/>
    </location>
</feature>
<accession>A0A5C8NZH9</accession>
<evidence type="ECO:0000256" key="2">
    <source>
        <dbReference type="SAM" id="SignalP"/>
    </source>
</evidence>